<comment type="caution">
    <text evidence="2">The sequence shown here is derived from an EMBL/GenBank/DDBJ whole genome shotgun (WGS) entry which is preliminary data.</text>
</comment>
<keyword evidence="3" id="KW-1185">Reference proteome</keyword>
<dbReference type="EMBL" id="FXUG01000001">
    <property type="protein sequence ID" value="SMP41487.1"/>
    <property type="molecule type" value="Genomic_DNA"/>
</dbReference>
<gene>
    <name evidence="2" type="ORF">SAMN06265222_101595</name>
</gene>
<evidence type="ECO:0000313" key="2">
    <source>
        <dbReference type="EMBL" id="SMP41487.1"/>
    </source>
</evidence>
<sequence length="247" mass="27466">MECDLFDTESRPLRIPRIILILLSLIGIGFSIRCNLELSQLRQTHADLREQVGFLDVADPSQVAISHVPTSDDAVPPGVDQAHLWRYRMYFPANYGASYRMQHGLVKAVSPQGRGGSNSTWSSPKAKSEEALMTIALIKSDGKWILCRSVGGSSSTSSMPRDIDLGSLDEFVVETPLSPSDKTRTYATDNAICLIRLREKQLAKKRNNKPEKDLYRGFNVYVYGAQHKDAFNAWSQGEATSMKEATP</sequence>
<reference evidence="2 3" key="1">
    <citation type="submission" date="2017-05" db="EMBL/GenBank/DDBJ databases">
        <authorList>
            <person name="Varghese N."/>
            <person name="Submissions S."/>
        </authorList>
    </citation>
    <scope>NUCLEOTIDE SEQUENCE [LARGE SCALE GENOMIC DNA]</scope>
    <source>
        <strain evidence="2 3">DSM 25457</strain>
    </source>
</reference>
<keyword evidence="1" id="KW-0472">Membrane</keyword>
<evidence type="ECO:0000256" key="1">
    <source>
        <dbReference type="SAM" id="Phobius"/>
    </source>
</evidence>
<protein>
    <submittedName>
        <fullName evidence="2">Uncharacterized protein</fullName>
    </submittedName>
</protein>
<keyword evidence="1" id="KW-0812">Transmembrane</keyword>
<feature type="transmembrane region" description="Helical" evidence="1">
    <location>
        <begin position="15"/>
        <end position="32"/>
    </location>
</feature>
<keyword evidence="1" id="KW-1133">Transmembrane helix</keyword>
<dbReference type="RefSeq" id="WP_283430816.1">
    <property type="nucleotide sequence ID" value="NZ_FXUG01000001.1"/>
</dbReference>
<organism evidence="2 3">
    <name type="scientific">Neorhodopirellula lusitana</name>
    <dbReference type="NCBI Taxonomy" id="445327"/>
    <lineage>
        <taxon>Bacteria</taxon>
        <taxon>Pseudomonadati</taxon>
        <taxon>Planctomycetota</taxon>
        <taxon>Planctomycetia</taxon>
        <taxon>Pirellulales</taxon>
        <taxon>Pirellulaceae</taxon>
        <taxon>Neorhodopirellula</taxon>
    </lineage>
</organism>
<name>A0ABY1PPL4_9BACT</name>
<dbReference type="Proteomes" id="UP001158067">
    <property type="component" value="Unassembled WGS sequence"/>
</dbReference>
<evidence type="ECO:0000313" key="3">
    <source>
        <dbReference type="Proteomes" id="UP001158067"/>
    </source>
</evidence>
<accession>A0ABY1PPL4</accession>
<proteinExistence type="predicted"/>